<keyword evidence="2" id="KW-1133">Transmembrane helix</keyword>
<reference evidence="4 5" key="1">
    <citation type="submission" date="2020-03" db="EMBL/GenBank/DDBJ databases">
        <title>Complete genome of Arcanobacterium buesumensis sp. nov. strain 2701.</title>
        <authorList>
            <person name="Borowiak M."/>
            <person name="Alssahen M."/>
            <person name="Laemmler C."/>
            <person name="Malorny B."/>
            <person name="Hassan A."/>
            <person name="Prenger-Berninghoff E."/>
            <person name="Ploetz M."/>
            <person name="Abdulmawjood A."/>
        </authorList>
    </citation>
    <scope>NUCLEOTIDE SEQUENCE [LARGE SCALE GENOMIC DNA]</scope>
    <source>
        <strain evidence="4 5">2701</strain>
    </source>
</reference>
<protein>
    <submittedName>
        <fullName evidence="4">DMT family transporter</fullName>
    </submittedName>
</protein>
<feature type="transmembrane region" description="Helical" evidence="2">
    <location>
        <begin position="128"/>
        <end position="146"/>
    </location>
</feature>
<dbReference type="InterPro" id="IPR000620">
    <property type="entry name" value="EamA_dom"/>
</dbReference>
<keyword evidence="2" id="KW-0812">Transmembrane</keyword>
<feature type="transmembrane region" description="Helical" evidence="2">
    <location>
        <begin position="98"/>
        <end position="119"/>
    </location>
</feature>
<dbReference type="RefSeq" id="WP_168917078.1">
    <property type="nucleotide sequence ID" value="NZ_CP050804.1"/>
</dbReference>
<sequence length="317" mass="33262">MRWGIFSGMLWGLDTVILGITLGMATFSHANSPLLTAALHDSFCAILMLVLMASKGRLTDTRQALHTRAGKAVIGAALLGGPIGMSGYALAINNIGSGYTAILSTFYPALGTFLATVFLKERMRVRQLMALTVALIAIIILGSSSLDSTTGSIPLGILGAVLCIVGWGSEAVILAWGMRDDAVDNHVALHLRQSTSGLAFLLIVIPVSGNLSALSAVVSTPASAIIVLAALAGTASYLFYYRAINTIGAARAMALNISYSAWAIIFAIPLMAVLPSIFDVIGCLVILIATVLAASSQWRELIQFPSQKSPNKPENTE</sequence>
<keyword evidence="2" id="KW-0472">Membrane</keyword>
<feature type="transmembrane region" description="Helical" evidence="2">
    <location>
        <begin position="253"/>
        <end position="271"/>
    </location>
</feature>
<dbReference type="AlphaFoldDB" id="A0A6H2EIJ3"/>
<dbReference type="KEGG" id="arca:HC352_00450"/>
<dbReference type="EMBL" id="CP050804">
    <property type="protein sequence ID" value="QJC21136.1"/>
    <property type="molecule type" value="Genomic_DNA"/>
</dbReference>
<feature type="domain" description="EamA" evidence="3">
    <location>
        <begin position="3"/>
        <end position="141"/>
    </location>
</feature>
<proteinExistence type="inferred from homology"/>
<feature type="transmembrane region" description="Helical" evidence="2">
    <location>
        <begin position="198"/>
        <end position="218"/>
    </location>
</feature>
<feature type="transmembrane region" description="Helical" evidence="2">
    <location>
        <begin position="152"/>
        <end position="177"/>
    </location>
</feature>
<feature type="transmembrane region" description="Helical" evidence="2">
    <location>
        <begin position="34"/>
        <end position="52"/>
    </location>
</feature>
<evidence type="ECO:0000313" key="5">
    <source>
        <dbReference type="Proteomes" id="UP000502298"/>
    </source>
</evidence>
<feature type="transmembrane region" description="Helical" evidence="2">
    <location>
        <begin position="72"/>
        <end position="92"/>
    </location>
</feature>
<name>A0A6H2EIJ3_9ACTO</name>
<feature type="transmembrane region" description="Helical" evidence="2">
    <location>
        <begin position="9"/>
        <end position="28"/>
    </location>
</feature>
<gene>
    <name evidence="4" type="ORF">HC352_00450</name>
</gene>
<dbReference type="Pfam" id="PF00892">
    <property type="entry name" value="EamA"/>
    <property type="match status" value="2"/>
</dbReference>
<evidence type="ECO:0000259" key="3">
    <source>
        <dbReference type="Pfam" id="PF00892"/>
    </source>
</evidence>
<accession>A0A6H2EIJ3</accession>
<feature type="domain" description="EamA" evidence="3">
    <location>
        <begin position="155"/>
        <end position="293"/>
    </location>
</feature>
<dbReference type="Proteomes" id="UP000502298">
    <property type="component" value="Chromosome"/>
</dbReference>
<dbReference type="InterPro" id="IPR037185">
    <property type="entry name" value="EmrE-like"/>
</dbReference>
<feature type="transmembrane region" description="Helical" evidence="2">
    <location>
        <begin position="224"/>
        <end position="241"/>
    </location>
</feature>
<evidence type="ECO:0000256" key="2">
    <source>
        <dbReference type="SAM" id="Phobius"/>
    </source>
</evidence>
<dbReference type="GO" id="GO:0016020">
    <property type="term" value="C:membrane"/>
    <property type="evidence" value="ECO:0007669"/>
    <property type="project" value="InterPro"/>
</dbReference>
<dbReference type="SUPFAM" id="SSF103481">
    <property type="entry name" value="Multidrug resistance efflux transporter EmrE"/>
    <property type="match status" value="2"/>
</dbReference>
<feature type="transmembrane region" description="Helical" evidence="2">
    <location>
        <begin position="277"/>
        <end position="298"/>
    </location>
</feature>
<comment type="similarity">
    <text evidence="1">Belongs to the EamA transporter family.</text>
</comment>
<evidence type="ECO:0000313" key="4">
    <source>
        <dbReference type="EMBL" id="QJC21136.1"/>
    </source>
</evidence>
<organism evidence="4 5">
    <name type="scientific">Arcanobacterium buesumense</name>
    <dbReference type="NCBI Taxonomy" id="2722751"/>
    <lineage>
        <taxon>Bacteria</taxon>
        <taxon>Bacillati</taxon>
        <taxon>Actinomycetota</taxon>
        <taxon>Actinomycetes</taxon>
        <taxon>Actinomycetales</taxon>
        <taxon>Actinomycetaceae</taxon>
        <taxon>Arcanobacterium</taxon>
    </lineage>
</organism>
<evidence type="ECO:0000256" key="1">
    <source>
        <dbReference type="ARBA" id="ARBA00007362"/>
    </source>
</evidence>
<keyword evidence="5" id="KW-1185">Reference proteome</keyword>